<feature type="domain" description="Mce/MlaD" evidence="7">
    <location>
        <begin position="149"/>
        <end position="211"/>
    </location>
</feature>
<evidence type="ECO:0000256" key="3">
    <source>
        <dbReference type="ARBA" id="ARBA00022519"/>
    </source>
</evidence>
<evidence type="ECO:0000256" key="2">
    <source>
        <dbReference type="ARBA" id="ARBA00022475"/>
    </source>
</evidence>
<dbReference type="Pfam" id="PF02470">
    <property type="entry name" value="MlaD"/>
    <property type="match status" value="3"/>
</dbReference>
<evidence type="ECO:0000259" key="7">
    <source>
        <dbReference type="Pfam" id="PF02470"/>
    </source>
</evidence>
<dbReference type="EMBL" id="SMOD01000055">
    <property type="protein sequence ID" value="TDG02687.1"/>
    <property type="molecule type" value="Genomic_DNA"/>
</dbReference>
<comment type="subcellular location">
    <subcellularLocation>
        <location evidence="1">Cell inner membrane</location>
    </subcellularLocation>
</comment>
<dbReference type="Proteomes" id="UP000295606">
    <property type="component" value="Unassembled WGS sequence"/>
</dbReference>
<evidence type="ECO:0000256" key="5">
    <source>
        <dbReference type="ARBA" id="ARBA00022989"/>
    </source>
</evidence>
<dbReference type="PANTHER" id="PTHR30462">
    <property type="entry name" value="INTERMEMBRANE TRANSPORT PROTEIN PQIB-RELATED"/>
    <property type="match status" value="1"/>
</dbReference>
<dbReference type="RefSeq" id="WP_133189792.1">
    <property type="nucleotide sequence ID" value="NZ_SMOD01000055.1"/>
</dbReference>
<dbReference type="PANTHER" id="PTHR30462:SF0">
    <property type="entry name" value="INTERMEMBRANE TRANSPORT PROTEIN YEBT"/>
    <property type="match status" value="1"/>
</dbReference>
<keyword evidence="5" id="KW-1133">Transmembrane helix</keyword>
<dbReference type="OrthoDB" id="9806984at2"/>
<keyword evidence="3" id="KW-0997">Cell inner membrane</keyword>
<reference evidence="8 9" key="1">
    <citation type="submission" date="2019-03" db="EMBL/GenBank/DDBJ databases">
        <title>Paraburkholderia sp. isolated from native Mimosa gymnas in Guartela State Park, Brazil.</title>
        <authorList>
            <person name="Paulitsch F."/>
            <person name="Hungria M."/>
            <person name="Delamuta J.R.M."/>
            <person name="Ribeiro R.A."/>
            <person name="Dall'Agnol R."/>
            <person name="Silva J.S.B."/>
        </authorList>
    </citation>
    <scope>NUCLEOTIDE SEQUENCE [LARGE SCALE GENOMIC DNA]</scope>
    <source>
        <strain evidence="8 9">CNPSo 3008</strain>
    </source>
</reference>
<evidence type="ECO:0000256" key="4">
    <source>
        <dbReference type="ARBA" id="ARBA00022692"/>
    </source>
</evidence>
<keyword evidence="2" id="KW-1003">Cell membrane</keyword>
<sequence length="521" mass="56998">MSLRRFLPLTIWLVPLAAALIGIALLVRSVAIQGPTVTISFLTAEGLEAGRTKVRYRNVEIGEVKAIRLSNDHSRVLVDVQITESSRNLAVDDARFWVVRPRIGMSGVSGLGTVLSGAYIGMDPGRSNQPREKFIGLETPPTVTSDQNGRRYVLEGDSLGSVDIGSPVYYRRFQVGRVVARSLNDDGKGVTIQVFIDAPYDKFVRADSCWWHASGVDLRLDSGGMKLNTQSLATVVMGGLAFQSRPDHESGSEAPNGTVFPLSDSQAEAMRAPDSPAASVVMKFNQSLRGLSVGAVVDFRGIELGYVTAIDVEYDPKRSEFTMPVTVNLFPNRLGRSFRESLGEGNNDAGKALLQKLVARGLRAQLRTGSLITNQRYIALDIFPNAPRATIDMTKVPLELPTVPNSLEELQVVIADIAKKLDRVPFDRIGTNLDQTLQSANRAFTQLNTELGPQARDTLATAQETFRTAQAALQQDSPLQSDMRQAVSQLNRTLQSLTDLAVYLQEHPESLLRGKPRDEKP</sequence>
<protein>
    <submittedName>
        <fullName evidence="8">MCE family protein</fullName>
    </submittedName>
</protein>
<gene>
    <name evidence="8" type="ORF">E1N52_38450</name>
</gene>
<dbReference type="AlphaFoldDB" id="A0A4R5L4B9"/>
<evidence type="ECO:0000256" key="1">
    <source>
        <dbReference type="ARBA" id="ARBA00004533"/>
    </source>
</evidence>
<dbReference type="InterPro" id="IPR051800">
    <property type="entry name" value="PqiA-PqiB_transport"/>
</dbReference>
<feature type="domain" description="Mce/MlaD" evidence="7">
    <location>
        <begin position="279"/>
        <end position="381"/>
    </location>
</feature>
<evidence type="ECO:0000313" key="8">
    <source>
        <dbReference type="EMBL" id="TDG02687.1"/>
    </source>
</evidence>
<accession>A0A4R5L4B9</accession>
<evidence type="ECO:0000256" key="6">
    <source>
        <dbReference type="ARBA" id="ARBA00023136"/>
    </source>
</evidence>
<feature type="domain" description="Mce/MlaD" evidence="7">
    <location>
        <begin position="34"/>
        <end position="125"/>
    </location>
</feature>
<evidence type="ECO:0000313" key="9">
    <source>
        <dbReference type="Proteomes" id="UP000295606"/>
    </source>
</evidence>
<keyword evidence="6" id="KW-0472">Membrane</keyword>
<organism evidence="8 9">
    <name type="scientific">Paraburkholderia guartelaensis</name>
    <dbReference type="NCBI Taxonomy" id="2546446"/>
    <lineage>
        <taxon>Bacteria</taxon>
        <taxon>Pseudomonadati</taxon>
        <taxon>Pseudomonadota</taxon>
        <taxon>Betaproteobacteria</taxon>
        <taxon>Burkholderiales</taxon>
        <taxon>Burkholderiaceae</taxon>
        <taxon>Paraburkholderia</taxon>
    </lineage>
</organism>
<dbReference type="InterPro" id="IPR003399">
    <property type="entry name" value="Mce/MlaD"/>
</dbReference>
<keyword evidence="4" id="KW-0812">Transmembrane</keyword>
<dbReference type="GO" id="GO:0005886">
    <property type="term" value="C:plasma membrane"/>
    <property type="evidence" value="ECO:0007669"/>
    <property type="project" value="UniProtKB-SubCell"/>
</dbReference>
<name>A0A4R5L4B9_9BURK</name>
<proteinExistence type="predicted"/>
<comment type="caution">
    <text evidence="8">The sequence shown here is derived from an EMBL/GenBank/DDBJ whole genome shotgun (WGS) entry which is preliminary data.</text>
</comment>